<organism evidence="1 2">
    <name type="scientific">Flavobacterium agricola</name>
    <dbReference type="NCBI Taxonomy" id="2870839"/>
    <lineage>
        <taxon>Bacteria</taxon>
        <taxon>Pseudomonadati</taxon>
        <taxon>Bacteroidota</taxon>
        <taxon>Flavobacteriia</taxon>
        <taxon>Flavobacteriales</taxon>
        <taxon>Flavobacteriaceae</taxon>
        <taxon>Flavobacterium</taxon>
    </lineage>
</organism>
<evidence type="ECO:0000313" key="1">
    <source>
        <dbReference type="EMBL" id="UYW01594.1"/>
    </source>
</evidence>
<dbReference type="Proteomes" id="UP001163328">
    <property type="component" value="Chromosome"/>
</dbReference>
<reference evidence="1" key="1">
    <citation type="submission" date="2021-08" db="EMBL/GenBank/DDBJ databases">
        <title>Flavobacterium sp. strain CC-SYL302.</title>
        <authorList>
            <person name="Lin S.-Y."/>
            <person name="Lee T.-H."/>
            <person name="Young C.-C."/>
        </authorList>
    </citation>
    <scope>NUCLEOTIDE SEQUENCE</scope>
    <source>
        <strain evidence="1">CC-SYL302</strain>
    </source>
</reference>
<sequence length="138" mass="15901">MNLPKTCIVVKNIPAQNLEPLLKKHIGQQNFLQNDQEIQLKIKNTRTFVVFFAFDVSEADFNEILNVLKTYQNNLVSLPELVAVYNNNVLPTNTALQYQLTTTDDVVAKYKLNQGTLLDLVAFTKNTSKPKKWFEIWK</sequence>
<name>A0ABY6LZ40_9FLAO</name>
<protein>
    <submittedName>
        <fullName evidence="1">Uncharacterized protein</fullName>
    </submittedName>
</protein>
<dbReference type="EMBL" id="CP081495">
    <property type="protein sequence ID" value="UYW01594.1"/>
    <property type="molecule type" value="Genomic_DNA"/>
</dbReference>
<accession>A0ABY6LZ40</accession>
<evidence type="ECO:0000313" key="2">
    <source>
        <dbReference type="Proteomes" id="UP001163328"/>
    </source>
</evidence>
<gene>
    <name evidence="1" type="ORF">K5I29_01330</name>
</gene>
<proteinExistence type="predicted"/>
<dbReference type="RefSeq" id="WP_264434067.1">
    <property type="nucleotide sequence ID" value="NZ_CP081495.1"/>
</dbReference>
<keyword evidence="2" id="KW-1185">Reference proteome</keyword>